<feature type="compositionally biased region" description="Basic and acidic residues" evidence="2">
    <location>
        <begin position="1557"/>
        <end position="1573"/>
    </location>
</feature>
<dbReference type="Gene3D" id="3.60.10.10">
    <property type="entry name" value="Endonuclease/exonuclease/phosphatase"/>
    <property type="match status" value="2"/>
</dbReference>
<accession>A0A397UWX8</accession>
<evidence type="ECO:0000256" key="2">
    <source>
        <dbReference type="SAM" id="MobiDB-lite"/>
    </source>
</evidence>
<dbReference type="Pfam" id="PF00075">
    <property type="entry name" value="RNase_H"/>
    <property type="match status" value="1"/>
</dbReference>
<dbReference type="OrthoDB" id="2494313at2759"/>
<feature type="coiled-coil region" evidence="1">
    <location>
        <begin position="641"/>
        <end position="695"/>
    </location>
</feature>
<sequence>MSILNEQHHRVLKRDTEIAEFLGIEKPEMVYIICTAIEKYNWIQYKQAVKGAGKLMEKDLVPKYIKDIEIEKLRHLEENKIEPFEKEKILEGDKNLTKCLANRIVEKSDDNREAKLCTGKGDEEWSNEELKQQMGEQCKNRKTRVELYWKGKDPFKSIETEVENIWVLLLKDGNLARITMGKSDKEQQLRRIRAKAVHIFHNRNGNPRSQAVVEFETNKDKEKVTRQNIYYYNKALWWDLNTKIEIPKSQEQICHRMKNNREHERVTQRAKNKEETQRGGLLPLLIGAPVEKYEKELASQQEDSSTGPQIDIREKKKEASSNRKESFCVHNSKNIKKDLSVLRFGFHNINGIRSNKSKLEALIDLMEEDKLDIVEICETNVAEKEDRWLLNQEKDITGFWTEVREEKKKGFGIGMLVRNNIRSPTDDKIRAKIKNLMKNKIEEKRKKERRFILARDFNYERQEEAIHRGRKENSGFVDAYRWINPNKYEHTWSNSQTESHIDYIWVSKELKRNILEVQHIDMSTTTASDHVIVTANITIDIGLVKSSRSKKPNFNSARLIVDMKKVDEDHWTAYTQHLERALSAQWKDVAKSIHKKNETDLENLNKKWQVIKNCIIGSARKHLPMKRKKKEIVQGSSNIEIKALRNKVKLLSKDLLIEEQETPQRWTREILDKVKEEWKQQYNLWTSEKRRKEEEEIRRRIEERGIVEDNRGEKQLVTDEEEIKEKVADHFCEQYKKRKVKTRYMNERWTKAYKPLQEIDNKWYSDLAGQKAGPKAEKILHEFAISCIRAGKIPSEWKKGILYPIPKKDAREKNKELWVLMQDIKKAFDSVYVLNLDTSGEIPVEIGYSRTRTNWREHGVVCPNGTEFEFCHRPGDEKVQEETKRARSRKDTAITIQEQESFGYSLEVDWPVDLTTGKSKTEKLRQGILTYADDTTWIAKSKVDMENILAMANEFYQLNNIKINRKKSELVVLNCKDKAVAIEMGEGKDKVMAKRKDQVARFLGVWISEKHALKCVKKVIEQEQGTEIIDVLSERGVKSCLREKLLQLFLLEQLFDTNSTYMLSWERLKNLRNQKGLGKKPIWLKELEEACLASAETRELKEAFKRSSRNMLALKPELNVIAEDGRKSELIVFKNNEETPQIDKEKENINPDENEIEQCKGCVQDQAGKSGECTIFKAFKSPKRALNRRLVKKREDRVLCEIKCADLVYRQNKDTSNNLERERKVHDIVVKCKEEEIIDEWIDGESTRKELKALNERMKGCLEWCIYTDGSLTQEEVQAGVCKKTLLDWPSTTRAEMGAIAIALLAVPCKSKVELFSDSINAISLIKKMRKPKSLREEVKISNGSVLRLIQKCLEEKEIDWKIVKVKTHTGVEGNEYADKLAKEGLKSKRCFKITNSWVKGIRIVLKWEKCIIDRPIRKFVEEVTNTIEREVKEEVLLNKDSKKKEVDPEIFKAVEKVLFGENVYEKIRKQKLIIQGLVPASLEKESMVERYFKNKAFEALGLKFHEKIWILRCEAAAEWEELSGTKEMKRKRTNENEEEEEIDEGEKATRSQKRQKKDEKENNEDAVKETKQEKFQRIFNDAKSILFKQELVNEFLTDTLES</sequence>
<feature type="region of interest" description="Disordered" evidence="2">
    <location>
        <begin position="295"/>
        <end position="325"/>
    </location>
</feature>
<reference evidence="4 5" key="1">
    <citation type="submission" date="2018-06" db="EMBL/GenBank/DDBJ databases">
        <title>Comparative genomics reveals the genomic features of Rhizophagus irregularis, R. cerebriforme, R. diaphanum and Gigaspora rosea, and their symbiotic lifestyle signature.</title>
        <authorList>
            <person name="Morin E."/>
            <person name="San Clemente H."/>
            <person name="Chen E.C.H."/>
            <person name="De La Providencia I."/>
            <person name="Hainaut M."/>
            <person name="Kuo A."/>
            <person name="Kohler A."/>
            <person name="Murat C."/>
            <person name="Tang N."/>
            <person name="Roy S."/>
            <person name="Loubradou J."/>
            <person name="Henrissat B."/>
            <person name="Grigoriev I.V."/>
            <person name="Corradi N."/>
            <person name="Roux C."/>
            <person name="Martin F.M."/>
        </authorList>
    </citation>
    <scope>NUCLEOTIDE SEQUENCE [LARGE SCALE GENOMIC DNA]</scope>
    <source>
        <strain evidence="4 5">DAOM 194757</strain>
    </source>
</reference>
<feature type="compositionally biased region" description="Polar residues" evidence="2">
    <location>
        <begin position="298"/>
        <end position="308"/>
    </location>
</feature>
<organism evidence="4 5">
    <name type="scientific">Gigaspora rosea</name>
    <dbReference type="NCBI Taxonomy" id="44941"/>
    <lineage>
        <taxon>Eukaryota</taxon>
        <taxon>Fungi</taxon>
        <taxon>Fungi incertae sedis</taxon>
        <taxon>Mucoromycota</taxon>
        <taxon>Glomeromycotina</taxon>
        <taxon>Glomeromycetes</taxon>
        <taxon>Diversisporales</taxon>
        <taxon>Gigasporaceae</taxon>
        <taxon>Gigaspora</taxon>
    </lineage>
</organism>
<name>A0A397UWX8_9GLOM</name>
<dbReference type="Pfam" id="PF03372">
    <property type="entry name" value="Exo_endo_phos"/>
    <property type="match status" value="1"/>
</dbReference>
<dbReference type="InterPro" id="IPR036397">
    <property type="entry name" value="RNaseH_sf"/>
</dbReference>
<dbReference type="SUPFAM" id="SSF56219">
    <property type="entry name" value="DNase I-like"/>
    <property type="match status" value="1"/>
</dbReference>
<protein>
    <recommendedName>
        <fullName evidence="3">RNase H type-1 domain-containing protein</fullName>
    </recommendedName>
</protein>
<dbReference type="SUPFAM" id="SSF53098">
    <property type="entry name" value="Ribonuclease H-like"/>
    <property type="match status" value="1"/>
</dbReference>
<evidence type="ECO:0000313" key="5">
    <source>
        <dbReference type="Proteomes" id="UP000266673"/>
    </source>
</evidence>
<feature type="region of interest" description="Disordered" evidence="2">
    <location>
        <begin position="1527"/>
        <end position="1573"/>
    </location>
</feature>
<dbReference type="GO" id="GO:0004523">
    <property type="term" value="F:RNA-DNA hybrid ribonuclease activity"/>
    <property type="evidence" value="ECO:0007669"/>
    <property type="project" value="InterPro"/>
</dbReference>
<gene>
    <name evidence="4" type="ORF">C2G38_2195992</name>
</gene>
<dbReference type="PROSITE" id="PS50879">
    <property type="entry name" value="RNASE_H_1"/>
    <property type="match status" value="1"/>
</dbReference>
<evidence type="ECO:0000313" key="4">
    <source>
        <dbReference type="EMBL" id="RIB14131.1"/>
    </source>
</evidence>
<keyword evidence="5" id="KW-1185">Reference proteome</keyword>
<proteinExistence type="predicted"/>
<keyword evidence="1" id="KW-0175">Coiled coil</keyword>
<feature type="compositionally biased region" description="Basic and acidic residues" evidence="2">
    <location>
        <begin position="311"/>
        <end position="325"/>
    </location>
</feature>
<dbReference type="Gene3D" id="3.30.420.10">
    <property type="entry name" value="Ribonuclease H-like superfamily/Ribonuclease H"/>
    <property type="match status" value="1"/>
</dbReference>
<dbReference type="InterPro" id="IPR012337">
    <property type="entry name" value="RNaseH-like_sf"/>
</dbReference>
<dbReference type="InterPro" id="IPR002156">
    <property type="entry name" value="RNaseH_domain"/>
</dbReference>
<dbReference type="Proteomes" id="UP000266673">
    <property type="component" value="Unassembled WGS sequence"/>
</dbReference>
<dbReference type="EMBL" id="QKWP01000860">
    <property type="protein sequence ID" value="RIB14131.1"/>
    <property type="molecule type" value="Genomic_DNA"/>
</dbReference>
<dbReference type="GO" id="GO:0003676">
    <property type="term" value="F:nucleic acid binding"/>
    <property type="evidence" value="ECO:0007669"/>
    <property type="project" value="InterPro"/>
</dbReference>
<comment type="caution">
    <text evidence="4">The sequence shown here is derived from an EMBL/GenBank/DDBJ whole genome shotgun (WGS) entry which is preliminary data.</text>
</comment>
<dbReference type="InterPro" id="IPR005135">
    <property type="entry name" value="Endo/exonuclease/phosphatase"/>
</dbReference>
<evidence type="ECO:0000256" key="1">
    <source>
        <dbReference type="SAM" id="Coils"/>
    </source>
</evidence>
<feature type="domain" description="RNase H type-1" evidence="3">
    <location>
        <begin position="1260"/>
        <end position="1387"/>
    </location>
</feature>
<evidence type="ECO:0000259" key="3">
    <source>
        <dbReference type="PROSITE" id="PS50879"/>
    </source>
</evidence>
<dbReference type="InterPro" id="IPR036691">
    <property type="entry name" value="Endo/exonu/phosph_ase_sf"/>
</dbReference>